<evidence type="ECO:0000256" key="2">
    <source>
        <dbReference type="ARBA" id="ARBA00022692"/>
    </source>
</evidence>
<dbReference type="GO" id="GO:0022857">
    <property type="term" value="F:transmembrane transporter activity"/>
    <property type="evidence" value="ECO:0007669"/>
    <property type="project" value="InterPro"/>
</dbReference>
<dbReference type="InterPro" id="IPR051788">
    <property type="entry name" value="MFS_Transporter"/>
</dbReference>
<keyword evidence="2 5" id="KW-0812">Transmembrane</keyword>
<dbReference type="EMBL" id="SSOA01000004">
    <property type="protein sequence ID" value="THF50385.1"/>
    <property type="molecule type" value="Genomic_DNA"/>
</dbReference>
<evidence type="ECO:0000256" key="1">
    <source>
        <dbReference type="ARBA" id="ARBA00004141"/>
    </source>
</evidence>
<comment type="caution">
    <text evidence="7">The sequence shown here is derived from an EMBL/GenBank/DDBJ whole genome shotgun (WGS) entry which is preliminary data.</text>
</comment>
<dbReference type="AlphaFoldDB" id="A0A4S3ZWY6"/>
<dbReference type="Pfam" id="PF07690">
    <property type="entry name" value="MFS_1"/>
    <property type="match status" value="2"/>
</dbReference>
<dbReference type="PANTHER" id="PTHR23514">
    <property type="entry name" value="BYPASS OF STOP CODON PROTEIN 6"/>
    <property type="match status" value="1"/>
</dbReference>
<dbReference type="SUPFAM" id="SSF103473">
    <property type="entry name" value="MFS general substrate transporter"/>
    <property type="match status" value="1"/>
</dbReference>
<reference evidence="7 8" key="1">
    <citation type="submission" date="2019-04" db="EMBL/GenBank/DDBJ databases">
        <title>Rhizobium terrae sp. nov., isolated from a paddy soil.</title>
        <authorList>
            <person name="Lin S.-Y."/>
            <person name="Hameed A."/>
            <person name="Huang H.-I."/>
            <person name="Young C.-C."/>
        </authorList>
    </citation>
    <scope>NUCLEOTIDE SEQUENCE [LARGE SCALE GENOMIC DNA]</scope>
    <source>
        <strain evidence="7 8">CC-HIH110</strain>
    </source>
</reference>
<sequence>MKFPKERMAVSMLFLINGFILGSWAPRIPGFAEKHALSEAQLGLMILVFGIGSVVFMPIAGAQIARFGSNRVSLISAALFLPTLFLLSAAPTIPLAVPAIFLFGGLMGAMDIAMNANAVETERFMKSAITSSCHAFWSVGGLIGAGLGGPLIVAVGPTAQSLIATLLAAALLIYAWPRLLHDKPHAQENHPKASLPRHALPWLLGLVALFSMIPEGSVLDWGALYMRNELGANIALSGYAYAAFSLTMSIMRFAGDGVRNRFGAVKTTQICALIAIIGLLIAGYATDASVAILGFALMGIGISNLVPIAFSAAGNLPGMAPGVGISVVSTMGYSGILVAPSLIGFIAQHTSLALVFKGLPVLIVVVLLLSKLVRHADQSHS</sequence>
<dbReference type="Gene3D" id="1.20.1250.20">
    <property type="entry name" value="MFS general substrate transporter like domains"/>
    <property type="match status" value="2"/>
</dbReference>
<evidence type="ECO:0000256" key="3">
    <source>
        <dbReference type="ARBA" id="ARBA00022989"/>
    </source>
</evidence>
<feature type="transmembrane region" description="Helical" evidence="5">
    <location>
        <begin position="267"/>
        <end position="285"/>
    </location>
</feature>
<accession>A0A4S3ZWY6</accession>
<feature type="transmembrane region" description="Helical" evidence="5">
    <location>
        <begin position="95"/>
        <end position="114"/>
    </location>
</feature>
<feature type="transmembrane region" description="Helical" evidence="5">
    <location>
        <begin position="159"/>
        <end position="177"/>
    </location>
</feature>
<keyword evidence="8" id="KW-1185">Reference proteome</keyword>
<evidence type="ECO:0000313" key="7">
    <source>
        <dbReference type="EMBL" id="THF50385.1"/>
    </source>
</evidence>
<protein>
    <submittedName>
        <fullName evidence="7">MFS transporter</fullName>
    </submittedName>
</protein>
<name>A0A4S3ZWY6_9HYPH</name>
<gene>
    <name evidence="7" type="ORF">E6C51_11030</name>
</gene>
<dbReference type="InterPro" id="IPR011701">
    <property type="entry name" value="MFS"/>
</dbReference>
<dbReference type="Proteomes" id="UP000310754">
    <property type="component" value="Unassembled WGS sequence"/>
</dbReference>
<comment type="subcellular location">
    <subcellularLocation>
        <location evidence="1">Membrane</location>
        <topology evidence="1">Multi-pass membrane protein</topology>
    </subcellularLocation>
</comment>
<feature type="transmembrane region" description="Helical" evidence="5">
    <location>
        <begin position="322"/>
        <end position="346"/>
    </location>
</feature>
<feature type="transmembrane region" description="Helical" evidence="5">
    <location>
        <begin position="198"/>
        <end position="214"/>
    </location>
</feature>
<dbReference type="InterPro" id="IPR036259">
    <property type="entry name" value="MFS_trans_sf"/>
</dbReference>
<keyword evidence="4 5" id="KW-0472">Membrane</keyword>
<organism evidence="7 8">
    <name type="scientific">Allorhizobium terrae</name>
    <dbReference type="NCBI Taxonomy" id="1848972"/>
    <lineage>
        <taxon>Bacteria</taxon>
        <taxon>Pseudomonadati</taxon>
        <taxon>Pseudomonadota</taxon>
        <taxon>Alphaproteobacteria</taxon>
        <taxon>Hyphomicrobiales</taxon>
        <taxon>Rhizobiaceae</taxon>
        <taxon>Rhizobium/Agrobacterium group</taxon>
        <taxon>Allorhizobium</taxon>
    </lineage>
</organism>
<evidence type="ECO:0000313" key="8">
    <source>
        <dbReference type="Proteomes" id="UP000310754"/>
    </source>
</evidence>
<dbReference type="PROSITE" id="PS50850">
    <property type="entry name" value="MFS"/>
    <property type="match status" value="1"/>
</dbReference>
<feature type="transmembrane region" description="Helical" evidence="5">
    <location>
        <begin position="42"/>
        <end position="60"/>
    </location>
</feature>
<proteinExistence type="predicted"/>
<feature type="transmembrane region" description="Helical" evidence="5">
    <location>
        <begin position="234"/>
        <end position="255"/>
    </location>
</feature>
<feature type="transmembrane region" description="Helical" evidence="5">
    <location>
        <begin position="291"/>
        <end position="310"/>
    </location>
</feature>
<evidence type="ECO:0000259" key="6">
    <source>
        <dbReference type="PROSITE" id="PS50850"/>
    </source>
</evidence>
<feature type="domain" description="Major facilitator superfamily (MFS) profile" evidence="6">
    <location>
        <begin position="6"/>
        <end position="378"/>
    </location>
</feature>
<dbReference type="CDD" id="cd17393">
    <property type="entry name" value="MFS_MosC_like"/>
    <property type="match status" value="1"/>
</dbReference>
<feature type="transmembrane region" description="Helical" evidence="5">
    <location>
        <begin position="72"/>
        <end position="89"/>
    </location>
</feature>
<dbReference type="RefSeq" id="WP_190236038.1">
    <property type="nucleotide sequence ID" value="NZ_SSOA01000004.1"/>
</dbReference>
<evidence type="ECO:0000256" key="4">
    <source>
        <dbReference type="ARBA" id="ARBA00023136"/>
    </source>
</evidence>
<dbReference type="PANTHER" id="PTHR23514:SF13">
    <property type="entry name" value="INNER MEMBRANE PROTEIN YBJJ"/>
    <property type="match status" value="1"/>
</dbReference>
<feature type="transmembrane region" description="Helical" evidence="5">
    <location>
        <begin position="352"/>
        <end position="373"/>
    </location>
</feature>
<dbReference type="GO" id="GO:0016020">
    <property type="term" value="C:membrane"/>
    <property type="evidence" value="ECO:0007669"/>
    <property type="project" value="UniProtKB-SubCell"/>
</dbReference>
<keyword evidence="3 5" id="KW-1133">Transmembrane helix</keyword>
<dbReference type="InterPro" id="IPR020846">
    <property type="entry name" value="MFS_dom"/>
</dbReference>
<feature type="transmembrane region" description="Helical" evidence="5">
    <location>
        <begin position="135"/>
        <end position="153"/>
    </location>
</feature>
<evidence type="ECO:0000256" key="5">
    <source>
        <dbReference type="SAM" id="Phobius"/>
    </source>
</evidence>